<organism evidence="1 2">
    <name type="scientific">Symmachiella dynata</name>
    <dbReference type="NCBI Taxonomy" id="2527995"/>
    <lineage>
        <taxon>Bacteria</taxon>
        <taxon>Pseudomonadati</taxon>
        <taxon>Planctomycetota</taxon>
        <taxon>Planctomycetia</taxon>
        <taxon>Planctomycetales</taxon>
        <taxon>Planctomycetaceae</taxon>
        <taxon>Symmachiella</taxon>
    </lineage>
</organism>
<reference evidence="1 2" key="1">
    <citation type="submission" date="2019-02" db="EMBL/GenBank/DDBJ databases">
        <title>Deep-cultivation of Planctomycetes and their phenomic and genomic characterization uncovers novel biology.</title>
        <authorList>
            <person name="Wiegand S."/>
            <person name="Jogler M."/>
            <person name="Boedeker C."/>
            <person name="Pinto D."/>
            <person name="Vollmers J."/>
            <person name="Rivas-Marin E."/>
            <person name="Kohn T."/>
            <person name="Peeters S.H."/>
            <person name="Heuer A."/>
            <person name="Rast P."/>
            <person name="Oberbeckmann S."/>
            <person name="Bunk B."/>
            <person name="Jeske O."/>
            <person name="Meyerdierks A."/>
            <person name="Storesund J.E."/>
            <person name="Kallscheuer N."/>
            <person name="Luecker S."/>
            <person name="Lage O.M."/>
            <person name="Pohl T."/>
            <person name="Merkel B.J."/>
            <person name="Hornburger P."/>
            <person name="Mueller R.-W."/>
            <person name="Bruemmer F."/>
            <person name="Labrenz M."/>
            <person name="Spormann A.M."/>
            <person name="Op den Camp H."/>
            <person name="Overmann J."/>
            <person name="Amann R."/>
            <person name="Jetten M.S.M."/>
            <person name="Mascher T."/>
            <person name="Medema M.H."/>
            <person name="Devos D.P."/>
            <person name="Kaster A.-K."/>
            <person name="Ovreas L."/>
            <person name="Rohde M."/>
            <person name="Galperin M.Y."/>
            <person name="Jogler C."/>
        </authorList>
    </citation>
    <scope>NUCLEOTIDE SEQUENCE [LARGE SCALE GENOMIC DNA]</scope>
    <source>
        <strain evidence="1 2">Mal52</strain>
    </source>
</reference>
<evidence type="ECO:0000313" key="2">
    <source>
        <dbReference type="Proteomes" id="UP000319383"/>
    </source>
</evidence>
<dbReference type="Proteomes" id="UP000319383">
    <property type="component" value="Chromosome"/>
</dbReference>
<proteinExistence type="predicted"/>
<evidence type="ECO:0000313" key="1">
    <source>
        <dbReference type="EMBL" id="QDU44549.1"/>
    </source>
</evidence>
<protein>
    <submittedName>
        <fullName evidence="1">Uncharacterized protein</fullName>
    </submittedName>
</protein>
<name>A0A517ZPY1_9PLAN</name>
<dbReference type="KEGG" id="sdyn:Mal52_30330"/>
<dbReference type="AlphaFoldDB" id="A0A517ZPY1"/>
<keyword evidence="2" id="KW-1185">Reference proteome</keyword>
<accession>A0A517ZPY1</accession>
<gene>
    <name evidence="1" type="ORF">Mal52_30330</name>
</gene>
<sequence>MYHNKVVKSVDAQARFDITPRLNTIEDKLPCQTFSHIDNFLDANVRRFRVRFENRNCPKLRRCETPRALRV</sequence>
<dbReference type="EMBL" id="CP036276">
    <property type="protein sequence ID" value="QDU44549.1"/>
    <property type="molecule type" value="Genomic_DNA"/>
</dbReference>